<evidence type="ECO:0000256" key="2">
    <source>
        <dbReference type="SAM" id="SignalP"/>
    </source>
</evidence>
<evidence type="ECO:0000313" key="3">
    <source>
        <dbReference type="EMBL" id="MBP5857211.1"/>
    </source>
</evidence>
<dbReference type="InterPro" id="IPR011990">
    <property type="entry name" value="TPR-like_helical_dom_sf"/>
</dbReference>
<evidence type="ECO:0000313" key="4">
    <source>
        <dbReference type="Proteomes" id="UP000672602"/>
    </source>
</evidence>
<protein>
    <submittedName>
        <fullName evidence="3">Tetratricopeptide repeat protein</fullName>
    </submittedName>
</protein>
<keyword evidence="4" id="KW-1185">Reference proteome</keyword>
<sequence>MMARAGVRGIILCVARSSLLLGAVLCVGAPAAAQSQTQTQDPAAEAREEVETLGSGQRRLGGPGGALLNRDCPPVVYADILAAPDDPGLNACYAVQQIGDGDLTGAAATLERVLLLRPRQADIRLLYAIVLYRLDTLEEAQAEFRAVQQLDLPPEDEARIARYLERIEKQLQRTVQTLTVSIGGHYDTNRNAAPGGEEVDVLGTTLPLASDSRAEDDTAVIASARYDVRHDLGLQREHYAVGSVTYYQDEQTERDELDLQAVFLDGGFAFDLPGSVTVTPKAEYATMRLSREKFYSSYGGSVRVQKSIRRAARKAPIDLWLEVGRTRERFHNISENRSLTGRDGLRTDGEVGLGLWLTPRHRLTVTGGQSYKDARRGYQSYRFWRGRLRHTWYMTDGAFLDSTASYGVRLYHAADPLITPGNTSKRRREHPLRLRMTYGLPATVLLEKLGYSVRDETTGAVDDILDDLTASASAEYLSQQSNIRNYDYDNLRGQVLLTKRFEF</sequence>
<name>A0A8J7SMV1_9PROT</name>
<dbReference type="SUPFAM" id="SSF48452">
    <property type="entry name" value="TPR-like"/>
    <property type="match status" value="1"/>
</dbReference>
<proteinExistence type="predicted"/>
<evidence type="ECO:0000256" key="1">
    <source>
        <dbReference type="SAM" id="MobiDB-lite"/>
    </source>
</evidence>
<dbReference type="RefSeq" id="WP_210681802.1">
    <property type="nucleotide sequence ID" value="NZ_JAGMWN010000004.1"/>
</dbReference>
<gene>
    <name evidence="3" type="ORF">KAJ83_09340</name>
</gene>
<dbReference type="Gene3D" id="1.25.40.10">
    <property type="entry name" value="Tetratricopeptide repeat domain"/>
    <property type="match status" value="1"/>
</dbReference>
<feature type="chain" id="PRO_5035315216" evidence="2">
    <location>
        <begin position="34"/>
        <end position="503"/>
    </location>
</feature>
<comment type="caution">
    <text evidence="3">The sequence shown here is derived from an EMBL/GenBank/DDBJ whole genome shotgun (WGS) entry which is preliminary data.</text>
</comment>
<keyword evidence="2" id="KW-0732">Signal</keyword>
<reference evidence="3" key="1">
    <citation type="submission" date="2021-04" db="EMBL/GenBank/DDBJ databases">
        <authorList>
            <person name="Zhang D.-C."/>
        </authorList>
    </citation>
    <scope>NUCLEOTIDE SEQUENCE</scope>
    <source>
        <strain evidence="3">CGMCC 1.15697</strain>
    </source>
</reference>
<dbReference type="Proteomes" id="UP000672602">
    <property type="component" value="Unassembled WGS sequence"/>
</dbReference>
<dbReference type="EMBL" id="JAGMWN010000004">
    <property type="protein sequence ID" value="MBP5857211.1"/>
    <property type="molecule type" value="Genomic_DNA"/>
</dbReference>
<dbReference type="Pfam" id="PF14559">
    <property type="entry name" value="TPR_19"/>
    <property type="match status" value="1"/>
</dbReference>
<feature type="region of interest" description="Disordered" evidence="1">
    <location>
        <begin position="36"/>
        <end position="65"/>
    </location>
</feature>
<dbReference type="AlphaFoldDB" id="A0A8J7SMV1"/>
<accession>A0A8J7SMV1</accession>
<feature type="signal peptide" evidence="2">
    <location>
        <begin position="1"/>
        <end position="33"/>
    </location>
</feature>
<organism evidence="3 4">
    <name type="scientific">Marivibrio halodurans</name>
    <dbReference type="NCBI Taxonomy" id="2039722"/>
    <lineage>
        <taxon>Bacteria</taxon>
        <taxon>Pseudomonadati</taxon>
        <taxon>Pseudomonadota</taxon>
        <taxon>Alphaproteobacteria</taxon>
        <taxon>Rhodospirillales</taxon>
        <taxon>Rhodospirillaceae</taxon>
        <taxon>Marivibrio</taxon>
    </lineage>
</organism>